<gene>
    <name evidence="3" type="ORF">OM076_01205</name>
</gene>
<comment type="similarity">
    <text evidence="1">Belongs to the short-chain dehydrogenases/reductases (SDR) family.</text>
</comment>
<dbReference type="GO" id="GO:0016614">
    <property type="term" value="F:oxidoreductase activity, acting on CH-OH group of donors"/>
    <property type="evidence" value="ECO:0007669"/>
    <property type="project" value="UniProtKB-ARBA"/>
</dbReference>
<name>A0A9X3RY69_9ACTN</name>
<keyword evidence="2" id="KW-0560">Oxidoreductase</keyword>
<dbReference type="InterPro" id="IPR036291">
    <property type="entry name" value="NAD(P)-bd_dom_sf"/>
</dbReference>
<accession>A0A9X3RY69</accession>
<organism evidence="3 4">
    <name type="scientific">Solirubrobacter ginsenosidimutans</name>
    <dbReference type="NCBI Taxonomy" id="490573"/>
    <lineage>
        <taxon>Bacteria</taxon>
        <taxon>Bacillati</taxon>
        <taxon>Actinomycetota</taxon>
        <taxon>Thermoleophilia</taxon>
        <taxon>Solirubrobacterales</taxon>
        <taxon>Solirubrobacteraceae</taxon>
        <taxon>Solirubrobacter</taxon>
    </lineage>
</organism>
<proteinExistence type="inferred from homology"/>
<evidence type="ECO:0000256" key="2">
    <source>
        <dbReference type="ARBA" id="ARBA00023002"/>
    </source>
</evidence>
<evidence type="ECO:0000313" key="3">
    <source>
        <dbReference type="EMBL" id="MDA0158864.1"/>
    </source>
</evidence>
<dbReference type="PANTHER" id="PTHR48107">
    <property type="entry name" value="NADPH-DEPENDENT ALDEHYDE REDUCTASE-LIKE PROTEIN, CHLOROPLASTIC-RELATED"/>
    <property type="match status" value="1"/>
</dbReference>
<dbReference type="Proteomes" id="UP001149140">
    <property type="component" value="Unassembled WGS sequence"/>
</dbReference>
<comment type="caution">
    <text evidence="3">The sequence shown here is derived from an EMBL/GenBank/DDBJ whole genome shotgun (WGS) entry which is preliminary data.</text>
</comment>
<dbReference type="RefSeq" id="WP_270037464.1">
    <property type="nucleotide sequence ID" value="NZ_JAPDOD010000001.1"/>
</dbReference>
<evidence type="ECO:0000313" key="4">
    <source>
        <dbReference type="Proteomes" id="UP001149140"/>
    </source>
</evidence>
<dbReference type="AlphaFoldDB" id="A0A9X3RY69"/>
<dbReference type="PANTHER" id="PTHR48107:SF7">
    <property type="entry name" value="RE15974P"/>
    <property type="match status" value="1"/>
</dbReference>
<protein>
    <submittedName>
        <fullName evidence="3">SDR family NAD(P)-dependent oxidoreductase</fullName>
    </submittedName>
</protein>
<dbReference type="Pfam" id="PF00106">
    <property type="entry name" value="adh_short"/>
    <property type="match status" value="1"/>
</dbReference>
<dbReference type="EMBL" id="JAPDOD010000001">
    <property type="protein sequence ID" value="MDA0158864.1"/>
    <property type="molecule type" value="Genomic_DNA"/>
</dbReference>
<dbReference type="SUPFAM" id="SSF51735">
    <property type="entry name" value="NAD(P)-binding Rossmann-fold domains"/>
    <property type="match status" value="1"/>
</dbReference>
<evidence type="ECO:0000256" key="1">
    <source>
        <dbReference type="ARBA" id="ARBA00006484"/>
    </source>
</evidence>
<keyword evidence="4" id="KW-1185">Reference proteome</keyword>
<sequence length="153" mass="16602">MGQEAVAIVTGGSFPTGRRVARGLAGWGWAIVVVYLEHQRTVEATVVEILATDGRIVAVRADLADDLDVLRLFAESRAAFGDVAVVVHTMTARAPLLLRHGAQHVNPGGIIVTAAVGDQVDPVVARQFRERGITVDTTSPDEILIFLDRWRRR</sequence>
<dbReference type="Gene3D" id="3.40.50.720">
    <property type="entry name" value="NAD(P)-binding Rossmann-like Domain"/>
    <property type="match status" value="1"/>
</dbReference>
<reference evidence="3" key="1">
    <citation type="submission" date="2022-10" db="EMBL/GenBank/DDBJ databases">
        <title>The WGS of Solirubrobacter ginsenosidimutans DSM 21036.</title>
        <authorList>
            <person name="Jiang Z."/>
        </authorList>
    </citation>
    <scope>NUCLEOTIDE SEQUENCE</scope>
    <source>
        <strain evidence="3">DSM 21036</strain>
    </source>
</reference>
<dbReference type="InterPro" id="IPR002347">
    <property type="entry name" value="SDR_fam"/>
</dbReference>